<feature type="transmembrane region" description="Helical" evidence="1">
    <location>
        <begin position="60"/>
        <end position="83"/>
    </location>
</feature>
<keyword evidence="3" id="KW-1185">Reference proteome</keyword>
<dbReference type="AlphaFoldDB" id="A0A2S4WJ42"/>
<evidence type="ECO:0000256" key="1">
    <source>
        <dbReference type="SAM" id="Phobius"/>
    </source>
</evidence>
<reference evidence="3" key="3">
    <citation type="journal article" date="2018" name="Mol. Plant Microbe Interact.">
        <title>Genome sequence resources for the wheat stripe rust pathogen (Puccinia striiformis f. sp. tritici) and the barley stripe rust pathogen (Puccinia striiformis f. sp. hordei).</title>
        <authorList>
            <person name="Xia C."/>
            <person name="Wang M."/>
            <person name="Yin C."/>
            <person name="Cornejo O.E."/>
            <person name="Hulbert S.H."/>
            <person name="Chen X."/>
        </authorList>
    </citation>
    <scope>NUCLEOTIDE SEQUENCE [LARGE SCALE GENOMIC DNA]</scope>
    <source>
        <strain evidence="3">93TX-2</strain>
    </source>
</reference>
<keyword evidence="1" id="KW-0812">Transmembrane</keyword>
<gene>
    <name evidence="2" type="ORF">PSHT_02015</name>
</gene>
<accession>A0A2S4WJ42</accession>
<name>A0A2S4WJ42_9BASI</name>
<reference evidence="2 3" key="1">
    <citation type="submission" date="2017-12" db="EMBL/GenBank/DDBJ databases">
        <title>Gene loss provides genomic basis for host adaptation in cereal stripe rust fungi.</title>
        <authorList>
            <person name="Xia C."/>
        </authorList>
    </citation>
    <scope>NUCLEOTIDE SEQUENCE [LARGE SCALE GENOMIC DNA]</scope>
    <source>
        <strain evidence="2 3">93TX-2</strain>
    </source>
</reference>
<organism evidence="2 3">
    <name type="scientific">Puccinia striiformis</name>
    <dbReference type="NCBI Taxonomy" id="27350"/>
    <lineage>
        <taxon>Eukaryota</taxon>
        <taxon>Fungi</taxon>
        <taxon>Dikarya</taxon>
        <taxon>Basidiomycota</taxon>
        <taxon>Pucciniomycotina</taxon>
        <taxon>Pucciniomycetes</taxon>
        <taxon>Pucciniales</taxon>
        <taxon>Pucciniaceae</taxon>
        <taxon>Puccinia</taxon>
    </lineage>
</organism>
<sequence>MSGRASSQFECLAPVTHGIVTRTCQHFPIDSCTSAGVESPAVQNGQPISNVHRLRGLVDLAYNLLTGLASVAIEIQLLAFVGLSMRLSQLLTRQIPLGQPVPRCSSTVRAWHHLIRARRKSVWRQILRQEMNDPECRKANTGILVGFGVFISAITFFKVAGDLLVPAF</sequence>
<dbReference type="EMBL" id="PKSM01000017">
    <property type="protein sequence ID" value="POW21759.1"/>
    <property type="molecule type" value="Genomic_DNA"/>
</dbReference>
<evidence type="ECO:0000313" key="2">
    <source>
        <dbReference type="EMBL" id="POW21759.1"/>
    </source>
</evidence>
<evidence type="ECO:0000313" key="3">
    <source>
        <dbReference type="Proteomes" id="UP000238274"/>
    </source>
</evidence>
<reference evidence="3" key="2">
    <citation type="journal article" date="2018" name="BMC Genomics">
        <title>Genomic insights into host adaptation between the wheat stripe rust pathogen (Puccinia striiformis f. sp. tritici) and the barley stripe rust pathogen (Puccinia striiformis f. sp. hordei).</title>
        <authorList>
            <person name="Xia C."/>
            <person name="Wang M."/>
            <person name="Yin C."/>
            <person name="Cornejo O.E."/>
            <person name="Hulbert S.H."/>
            <person name="Chen X."/>
        </authorList>
    </citation>
    <scope>NUCLEOTIDE SEQUENCE [LARGE SCALE GENOMIC DNA]</scope>
    <source>
        <strain evidence="3">93TX-2</strain>
    </source>
</reference>
<dbReference type="OrthoDB" id="3341079at2759"/>
<protein>
    <submittedName>
        <fullName evidence="2">Uncharacterized protein</fullName>
    </submittedName>
</protein>
<dbReference type="VEuPathDB" id="FungiDB:PSHT_02015"/>
<dbReference type="VEuPathDB" id="FungiDB:PSTT_07661"/>
<keyword evidence="1" id="KW-0472">Membrane</keyword>
<dbReference type="Proteomes" id="UP000238274">
    <property type="component" value="Unassembled WGS sequence"/>
</dbReference>
<feature type="transmembrane region" description="Helical" evidence="1">
    <location>
        <begin position="141"/>
        <end position="160"/>
    </location>
</feature>
<comment type="caution">
    <text evidence="2">The sequence shown here is derived from an EMBL/GenBank/DDBJ whole genome shotgun (WGS) entry which is preliminary data.</text>
</comment>
<proteinExistence type="predicted"/>
<keyword evidence="1" id="KW-1133">Transmembrane helix</keyword>